<organism evidence="1 2">
    <name type="scientific">Spirosoma utsteinense</name>
    <dbReference type="NCBI Taxonomy" id="2585773"/>
    <lineage>
        <taxon>Bacteria</taxon>
        <taxon>Pseudomonadati</taxon>
        <taxon>Bacteroidota</taxon>
        <taxon>Cytophagia</taxon>
        <taxon>Cytophagales</taxon>
        <taxon>Cytophagaceae</taxon>
        <taxon>Spirosoma</taxon>
    </lineage>
</organism>
<sequence length="95" mass="11402">MPTLFRLLGFRFFYRLFDLVSEPCHIHVGDDKRKLCKFWIFRDKTVELADFVGFSKRELKRIEKVLLEHIDTICQTYEHDCITNNTSPNYKAKKS</sequence>
<evidence type="ECO:0000313" key="1">
    <source>
        <dbReference type="EMBL" id="MBC3790554.1"/>
    </source>
</evidence>
<name>A0ABR6W1U5_9BACT</name>
<dbReference type="Pfam" id="PF13711">
    <property type="entry name" value="DUF4160"/>
    <property type="match status" value="1"/>
</dbReference>
<proteinExistence type="predicted"/>
<protein>
    <recommendedName>
        <fullName evidence="3">DUF4160 domain-containing protein</fullName>
    </recommendedName>
</protein>
<reference evidence="1 2" key="1">
    <citation type="submission" date="2019-06" db="EMBL/GenBank/DDBJ databases">
        <title>Spirosoma utsteinense sp. nov. isolated from Antarctic ice-free soils.</title>
        <authorList>
            <person name="Tahon G."/>
        </authorList>
    </citation>
    <scope>NUCLEOTIDE SEQUENCE [LARGE SCALE GENOMIC DNA]</scope>
    <source>
        <strain evidence="1 2">LMG 31447</strain>
    </source>
</reference>
<comment type="caution">
    <text evidence="1">The sequence shown here is derived from an EMBL/GenBank/DDBJ whole genome shotgun (WGS) entry which is preliminary data.</text>
</comment>
<dbReference type="InterPro" id="IPR025427">
    <property type="entry name" value="DUF4160"/>
</dbReference>
<accession>A0ABR6W1U5</accession>
<dbReference type="Proteomes" id="UP000700732">
    <property type="component" value="Unassembled WGS sequence"/>
</dbReference>
<dbReference type="EMBL" id="VFIA01000005">
    <property type="protein sequence ID" value="MBC3790554.1"/>
    <property type="molecule type" value="Genomic_DNA"/>
</dbReference>
<dbReference type="RefSeq" id="WP_186736387.1">
    <property type="nucleotide sequence ID" value="NZ_VFIA01000005.1"/>
</dbReference>
<evidence type="ECO:0008006" key="3">
    <source>
        <dbReference type="Google" id="ProtNLM"/>
    </source>
</evidence>
<evidence type="ECO:0000313" key="2">
    <source>
        <dbReference type="Proteomes" id="UP000700732"/>
    </source>
</evidence>
<gene>
    <name evidence="1" type="ORF">FH603_1044</name>
</gene>
<keyword evidence="2" id="KW-1185">Reference proteome</keyword>